<evidence type="ECO:0000313" key="3">
    <source>
        <dbReference type="EMBL" id="CEH15578.1"/>
    </source>
</evidence>
<feature type="transmembrane region" description="Helical" evidence="1">
    <location>
        <begin position="240"/>
        <end position="263"/>
    </location>
</feature>
<feature type="chain" id="PRO_5006015204" description="Protein BIG1" evidence="2">
    <location>
        <begin position="31"/>
        <end position="283"/>
    </location>
</feature>
<name>A0A0N7LA47_9BASI</name>
<keyword evidence="4" id="KW-1185">Reference proteome</keyword>
<dbReference type="OrthoDB" id="10029326at2759"/>
<accession>A0A0N7LA47</accession>
<proteinExistence type="predicted"/>
<keyword evidence="2" id="KW-0732">Signal</keyword>
<evidence type="ECO:0008006" key="5">
    <source>
        <dbReference type="Google" id="ProtNLM"/>
    </source>
</evidence>
<evidence type="ECO:0000313" key="4">
    <source>
        <dbReference type="Proteomes" id="UP000054845"/>
    </source>
</evidence>
<keyword evidence="1" id="KW-0472">Membrane</keyword>
<evidence type="ECO:0000256" key="1">
    <source>
        <dbReference type="SAM" id="Phobius"/>
    </source>
</evidence>
<organism evidence="3 4">
    <name type="scientific">Ceraceosorus bombacis</name>
    <dbReference type="NCBI Taxonomy" id="401625"/>
    <lineage>
        <taxon>Eukaryota</taxon>
        <taxon>Fungi</taxon>
        <taxon>Dikarya</taxon>
        <taxon>Basidiomycota</taxon>
        <taxon>Ustilaginomycotina</taxon>
        <taxon>Exobasidiomycetes</taxon>
        <taxon>Ceraceosorales</taxon>
        <taxon>Ceraceosoraceae</taxon>
        <taxon>Ceraceosorus</taxon>
    </lineage>
</organism>
<protein>
    <recommendedName>
        <fullName evidence="5">Protein BIG1</fullName>
    </recommendedName>
</protein>
<keyword evidence="1" id="KW-0812">Transmembrane</keyword>
<evidence type="ECO:0000256" key="2">
    <source>
        <dbReference type="SAM" id="SignalP"/>
    </source>
</evidence>
<dbReference type="EMBL" id="CCYA01000264">
    <property type="protein sequence ID" value="CEH15578.1"/>
    <property type="molecule type" value="Genomic_DNA"/>
</dbReference>
<keyword evidence="1" id="KW-1133">Transmembrane helix</keyword>
<dbReference type="AlphaFoldDB" id="A0A0N7LA47"/>
<sequence length="283" mass="30744">MKAASLVPRMMLSAPSALLVLLMVISTASANFIDTSPMLLFSSRHATLLDPQLHSASRAGPAADPREIARALTSDKAALCGTAAEQGRKKVENVVLIEIEDFTHSTLSSLSSSHVLRRRALSAPFQLTFQHVSASPGNAAREMARQINKACSSQTLLQKLTGGKKQAASRVLRVVLPQHLLEQQDLLAQHLEQYSDDLIIITSAPSLPRVSKRALLDDEDGLSDLDRGLFHKYQFFSSGLLLALLITFIILIPIAYFTINLLASIESPEPRPAKDSASSKKNN</sequence>
<dbReference type="Proteomes" id="UP000054845">
    <property type="component" value="Unassembled WGS sequence"/>
</dbReference>
<feature type="signal peptide" evidence="2">
    <location>
        <begin position="1"/>
        <end position="30"/>
    </location>
</feature>
<reference evidence="3 4" key="1">
    <citation type="submission" date="2014-09" db="EMBL/GenBank/DDBJ databases">
        <authorList>
            <person name="Magalhaes I.L.F."/>
            <person name="Oliveira U."/>
            <person name="Santos F.R."/>
            <person name="Vidigal T.H.D.A."/>
            <person name="Brescovit A.D."/>
            <person name="Santos A.J."/>
        </authorList>
    </citation>
    <scope>NUCLEOTIDE SEQUENCE [LARGE SCALE GENOMIC DNA]</scope>
</reference>